<dbReference type="EMBL" id="FN648577">
    <property type="protein sequence ID" value="CBJ32857.1"/>
    <property type="molecule type" value="Genomic_DNA"/>
</dbReference>
<dbReference type="InterPro" id="IPR001179">
    <property type="entry name" value="PPIase_FKBP_dom"/>
</dbReference>
<dbReference type="OrthoDB" id="3366at2759"/>
<dbReference type="InterPro" id="IPR027304">
    <property type="entry name" value="Trigger_fact/SurA_dom_sf"/>
</dbReference>
<dbReference type="Pfam" id="PF00254">
    <property type="entry name" value="FKBP_C"/>
    <property type="match status" value="1"/>
</dbReference>
<evidence type="ECO:0000256" key="1">
    <source>
        <dbReference type="PROSITE-ProRule" id="PRU00277"/>
    </source>
</evidence>
<dbReference type="AlphaFoldDB" id="D7FZQ0"/>
<dbReference type="EC" id="5.2.1.8" evidence="1"/>
<dbReference type="InterPro" id="IPR036611">
    <property type="entry name" value="Trigger_fac_ribosome-bd_sf"/>
</dbReference>
<dbReference type="SUPFAM" id="SSF102735">
    <property type="entry name" value="Trigger factor ribosome-binding domain"/>
    <property type="match status" value="1"/>
</dbReference>
<dbReference type="Gene3D" id="3.30.70.1050">
    <property type="entry name" value="Trigger factor ribosome-binding domain"/>
    <property type="match status" value="1"/>
</dbReference>
<evidence type="ECO:0000259" key="3">
    <source>
        <dbReference type="PROSITE" id="PS50059"/>
    </source>
</evidence>
<name>D7FZQ0_ECTSI</name>
<dbReference type="SUPFAM" id="SSF109998">
    <property type="entry name" value="Triger factor/SurA peptide-binding domain-like"/>
    <property type="match status" value="1"/>
</dbReference>
<feature type="domain" description="PPIase FKBP-type" evidence="3">
    <location>
        <begin position="238"/>
        <end position="327"/>
    </location>
</feature>
<keyword evidence="5" id="KW-1185">Reference proteome</keyword>
<dbReference type="PROSITE" id="PS50059">
    <property type="entry name" value="FKBP_PPIASE"/>
    <property type="match status" value="1"/>
</dbReference>
<gene>
    <name evidence="4" type="ORF">Esi_0381_0005</name>
</gene>
<dbReference type="Proteomes" id="UP000002630">
    <property type="component" value="Linkage Group LG06"/>
</dbReference>
<dbReference type="Gene3D" id="1.10.3120.10">
    <property type="entry name" value="Trigger factor, C-terminal domain"/>
    <property type="match status" value="1"/>
</dbReference>
<sequence length="426" mass="46200">MAPPLRTMMALCAPAALVAFVVRPNPGSSVIRAPASVPAAATSNTQKQRVGPLFAKPLAYEVTHKPAANSSIILNLDVPGETTQLCYDKAIRALSKEAGNSIPGFGNKGNKGNTKHPPEVIERHFGMEEVKGQSLKVISELVVNEAINSLDLQAIGSAELVQDISVVTQLFTPGVPMMLEVKMDVWPEVNIVKEYTGFELEVEEPPIDEPRVAAAWKGLQERNVVLEDTEEGYAAQLGDSVIANMMPFRENADGSKGEQLPNIASGDGVDIVLESGRYMPGLAEGMEGVKAGETREIRITFPDKLGPQGGDLEGTKAVFEVEAVEVMKRNVPEVNEEFAQSIREGLTLEELTTEVEKAVMEETGTSKRDTRNKAYEEALLETCSITIPETLIVEQAREKFAIMMTEFKDQGESDAKIQSMITKEAG</sequence>
<keyword evidence="1" id="KW-0413">Isomerase</keyword>
<organism evidence="4 5">
    <name type="scientific">Ectocarpus siliculosus</name>
    <name type="common">Brown alga</name>
    <name type="synonym">Conferva siliculosa</name>
    <dbReference type="NCBI Taxonomy" id="2880"/>
    <lineage>
        <taxon>Eukaryota</taxon>
        <taxon>Sar</taxon>
        <taxon>Stramenopiles</taxon>
        <taxon>Ochrophyta</taxon>
        <taxon>PX clade</taxon>
        <taxon>Phaeophyceae</taxon>
        <taxon>Ectocarpales</taxon>
        <taxon>Ectocarpaceae</taxon>
        <taxon>Ectocarpus</taxon>
    </lineage>
</organism>
<feature type="signal peptide" evidence="2">
    <location>
        <begin position="1"/>
        <end position="19"/>
    </location>
</feature>
<dbReference type="GO" id="GO:0003755">
    <property type="term" value="F:peptidyl-prolyl cis-trans isomerase activity"/>
    <property type="evidence" value="ECO:0007669"/>
    <property type="project" value="UniProtKB-KW"/>
</dbReference>
<dbReference type="GO" id="GO:0015031">
    <property type="term" value="P:protein transport"/>
    <property type="evidence" value="ECO:0007669"/>
    <property type="project" value="InterPro"/>
</dbReference>
<dbReference type="PIRSF" id="PIRSF003095">
    <property type="entry name" value="Trigger_factor"/>
    <property type="match status" value="1"/>
</dbReference>
<dbReference type="eggNOG" id="ENOG502QUET">
    <property type="taxonomic scope" value="Eukaryota"/>
</dbReference>
<dbReference type="STRING" id="2880.D7FZQ0"/>
<dbReference type="EMBL" id="FN649731">
    <property type="protein sequence ID" value="CBJ32857.1"/>
    <property type="molecule type" value="Genomic_DNA"/>
</dbReference>
<evidence type="ECO:0000313" key="4">
    <source>
        <dbReference type="EMBL" id="CBJ32857.1"/>
    </source>
</evidence>
<keyword evidence="2" id="KW-0732">Signal</keyword>
<dbReference type="InterPro" id="IPR046357">
    <property type="entry name" value="PPIase_dom_sf"/>
</dbReference>
<proteinExistence type="predicted"/>
<accession>D7FZQ0</accession>
<keyword evidence="1" id="KW-0697">Rotamase</keyword>
<evidence type="ECO:0000256" key="2">
    <source>
        <dbReference type="SAM" id="SignalP"/>
    </source>
</evidence>
<dbReference type="InterPro" id="IPR037041">
    <property type="entry name" value="Trigger_fac_C_sf"/>
</dbReference>
<dbReference type="Gene3D" id="3.10.50.40">
    <property type="match status" value="1"/>
</dbReference>
<dbReference type="Pfam" id="PF05697">
    <property type="entry name" value="Trigger_N"/>
    <property type="match status" value="1"/>
</dbReference>
<dbReference type="SUPFAM" id="SSF54534">
    <property type="entry name" value="FKBP-like"/>
    <property type="match status" value="1"/>
</dbReference>
<feature type="chain" id="PRO_5003095586" description="peptidylprolyl isomerase" evidence="2">
    <location>
        <begin position="20"/>
        <end position="426"/>
    </location>
</feature>
<comment type="catalytic activity">
    <reaction evidence="1">
        <text>[protein]-peptidylproline (omega=180) = [protein]-peptidylproline (omega=0)</text>
        <dbReference type="Rhea" id="RHEA:16237"/>
        <dbReference type="Rhea" id="RHEA-COMP:10747"/>
        <dbReference type="Rhea" id="RHEA-COMP:10748"/>
        <dbReference type="ChEBI" id="CHEBI:83833"/>
        <dbReference type="ChEBI" id="CHEBI:83834"/>
        <dbReference type="EC" id="5.2.1.8"/>
    </reaction>
</comment>
<dbReference type="GO" id="GO:0006457">
    <property type="term" value="P:protein folding"/>
    <property type="evidence" value="ECO:0007669"/>
    <property type="project" value="InterPro"/>
</dbReference>
<protein>
    <recommendedName>
        <fullName evidence="1">peptidylprolyl isomerase</fullName>
        <ecNumber evidence="1">5.2.1.8</ecNumber>
    </recommendedName>
</protein>
<dbReference type="InterPro" id="IPR005215">
    <property type="entry name" value="Trig_fac"/>
</dbReference>
<dbReference type="InParanoid" id="D7FZQ0"/>
<evidence type="ECO:0000313" key="5">
    <source>
        <dbReference type="Proteomes" id="UP000002630"/>
    </source>
</evidence>
<dbReference type="OMA" id="KGIKTQF"/>
<reference evidence="4 5" key="1">
    <citation type="journal article" date="2010" name="Nature">
        <title>The Ectocarpus genome and the independent evolution of multicellularity in brown algae.</title>
        <authorList>
            <person name="Cock J.M."/>
            <person name="Sterck L."/>
            <person name="Rouze P."/>
            <person name="Scornet D."/>
            <person name="Allen A.E."/>
            <person name="Amoutzias G."/>
            <person name="Anthouard V."/>
            <person name="Artiguenave F."/>
            <person name="Aury J.M."/>
            <person name="Badger J.H."/>
            <person name="Beszteri B."/>
            <person name="Billiau K."/>
            <person name="Bonnet E."/>
            <person name="Bothwell J.H."/>
            <person name="Bowler C."/>
            <person name="Boyen C."/>
            <person name="Brownlee C."/>
            <person name="Carrano C.J."/>
            <person name="Charrier B."/>
            <person name="Cho G.Y."/>
            <person name="Coelho S.M."/>
            <person name="Collen J."/>
            <person name="Corre E."/>
            <person name="Da Silva C."/>
            <person name="Delage L."/>
            <person name="Delaroque N."/>
            <person name="Dittami S.M."/>
            <person name="Doulbeau S."/>
            <person name="Elias M."/>
            <person name="Farnham G."/>
            <person name="Gachon C.M."/>
            <person name="Gschloessl B."/>
            <person name="Heesch S."/>
            <person name="Jabbari K."/>
            <person name="Jubin C."/>
            <person name="Kawai H."/>
            <person name="Kimura K."/>
            <person name="Kloareg B."/>
            <person name="Kupper F.C."/>
            <person name="Lang D."/>
            <person name="Le Bail A."/>
            <person name="Leblanc C."/>
            <person name="Lerouge P."/>
            <person name="Lohr M."/>
            <person name="Lopez P.J."/>
            <person name="Martens C."/>
            <person name="Maumus F."/>
            <person name="Michel G."/>
            <person name="Miranda-Saavedra D."/>
            <person name="Morales J."/>
            <person name="Moreau H."/>
            <person name="Motomura T."/>
            <person name="Nagasato C."/>
            <person name="Napoli C.A."/>
            <person name="Nelson D.R."/>
            <person name="Nyvall-Collen P."/>
            <person name="Peters A.F."/>
            <person name="Pommier C."/>
            <person name="Potin P."/>
            <person name="Poulain J."/>
            <person name="Quesneville H."/>
            <person name="Read B."/>
            <person name="Rensing S.A."/>
            <person name="Ritter A."/>
            <person name="Rousvoal S."/>
            <person name="Samanta M."/>
            <person name="Samson G."/>
            <person name="Schroeder D.C."/>
            <person name="Segurens B."/>
            <person name="Strittmatter M."/>
            <person name="Tonon T."/>
            <person name="Tregear J.W."/>
            <person name="Valentin K."/>
            <person name="von Dassow P."/>
            <person name="Yamagishi T."/>
            <person name="Van de Peer Y."/>
            <person name="Wincker P."/>
        </authorList>
    </citation>
    <scope>NUCLEOTIDE SEQUENCE [LARGE SCALE GENOMIC DNA]</scope>
    <source>
        <strain evidence="5">Ec32 / CCAP1310/4</strain>
    </source>
</reference>
<dbReference type="InterPro" id="IPR008881">
    <property type="entry name" value="Trigger_fac_ribosome-bd_bac"/>
</dbReference>